<evidence type="ECO:0000313" key="1">
    <source>
        <dbReference type="EMBL" id="GAE25240.1"/>
    </source>
</evidence>
<dbReference type="AlphaFoldDB" id="W4PZW6"/>
<proteinExistence type="predicted"/>
<keyword evidence="2" id="KW-1185">Reference proteome</keyword>
<comment type="caution">
    <text evidence="1">The sequence shown here is derived from an EMBL/GenBank/DDBJ whole genome shotgun (WGS) entry which is preliminary data.</text>
</comment>
<dbReference type="Proteomes" id="UP000018890">
    <property type="component" value="Unassembled WGS sequence"/>
</dbReference>
<dbReference type="EMBL" id="BAUT01000008">
    <property type="protein sequence ID" value="GAE25240.1"/>
    <property type="molecule type" value="Genomic_DNA"/>
</dbReference>
<accession>W4PZW6</accession>
<dbReference type="RefSeq" id="WP_034743377.1">
    <property type="nucleotide sequence ID" value="NZ_BAUT01000008.1"/>
</dbReference>
<name>W4PZW6_9BACI</name>
<dbReference type="OrthoDB" id="2851848at2"/>
<organism evidence="1 2">
    <name type="scientific">Halalkalibacter wakoensis JCM 9140</name>
    <dbReference type="NCBI Taxonomy" id="1236970"/>
    <lineage>
        <taxon>Bacteria</taxon>
        <taxon>Bacillati</taxon>
        <taxon>Bacillota</taxon>
        <taxon>Bacilli</taxon>
        <taxon>Bacillales</taxon>
        <taxon>Bacillaceae</taxon>
        <taxon>Halalkalibacter</taxon>
    </lineage>
</organism>
<sequence>MKNSSLFQDEPDLYLEIEQDITHSYQLLTASRYVTNRNLEQVVSDAKIRISKVQNGNQVMSLLLYMFGIYSLSKRKNHYEEYQRRFTYFFQSMSTEIKQHLSELQSKDYQRFLRHLLSTVLNEQEDQKAPWSELLLDLMYEIETEHIEMIYKRLTSDINVDQCSKDVALLYSYVALLAGKEMTALTVLQKQSVQWKESELSSHFRLLSKRERWRTMKQWFHALFPNKKNGHFGSLQRFFDEMTSAIPVSSKEQQLLWERWLLSPNFHRFQMYSKHLSKEEQLQLLEKILPELEVRLHQLEAAKTYEKLLLTYKKYELAVKYLLNYEQDPLKLREEKSDLLKAIKSHDVTMARPVYHQYVVRLVEKKSRIYYEKAALYLKELQELYRTEEDKKQFFIYVDKLKKMYRTYRAFGEELKRIGY</sequence>
<gene>
    <name evidence="1" type="ORF">JCM9140_1222</name>
</gene>
<dbReference type="STRING" id="1236970.JCM9140_1222"/>
<protein>
    <submittedName>
        <fullName evidence="1">Uncharacterized protein</fullName>
    </submittedName>
</protein>
<reference evidence="1" key="1">
    <citation type="journal article" date="2014" name="Genome Announc.">
        <title>Draft Genome Sequences of Three Alkaliphilic Bacillus Strains, Bacillus wakoensis JCM 9140T, Bacillus akibai JCM 9157T, and Bacillus hemicellulosilyticus JCM 9152T.</title>
        <authorList>
            <person name="Yuki M."/>
            <person name="Oshima K."/>
            <person name="Suda W."/>
            <person name="Oshida Y."/>
            <person name="Kitamura K."/>
            <person name="Iida T."/>
            <person name="Hattori M."/>
            <person name="Ohkuma M."/>
        </authorList>
    </citation>
    <scope>NUCLEOTIDE SEQUENCE [LARGE SCALE GENOMIC DNA]</scope>
    <source>
        <strain evidence="1">JCM 9140</strain>
    </source>
</reference>
<evidence type="ECO:0000313" key="2">
    <source>
        <dbReference type="Proteomes" id="UP000018890"/>
    </source>
</evidence>